<evidence type="ECO:0000256" key="1">
    <source>
        <dbReference type="ARBA" id="ARBA00003217"/>
    </source>
</evidence>
<keyword evidence="8" id="KW-0378">Hydrolase</keyword>
<keyword evidence="18" id="KW-1185">Reference proteome</keyword>
<comment type="pathway">
    <text evidence="2">Cell wall biogenesis; peptidoglycan biosynthesis.</text>
</comment>
<dbReference type="Proteomes" id="UP001652442">
    <property type="component" value="Unassembled WGS sequence"/>
</dbReference>
<dbReference type="InterPro" id="IPR012338">
    <property type="entry name" value="Beta-lactam/transpept-like"/>
</dbReference>
<protein>
    <recommendedName>
        <fullName evidence="4">serine-type D-Ala-D-Ala carboxypeptidase</fullName>
        <ecNumber evidence="4">3.4.16.4</ecNumber>
    </recommendedName>
</protein>
<comment type="function">
    <text evidence="1">Removes C-terminal D-alanyl residues from sugar-peptide cell wall precursors.</text>
</comment>
<keyword evidence="11" id="KW-0961">Cell wall biogenesis/degradation</keyword>
<evidence type="ECO:0000256" key="3">
    <source>
        <dbReference type="ARBA" id="ARBA00007164"/>
    </source>
</evidence>
<evidence type="ECO:0000256" key="2">
    <source>
        <dbReference type="ARBA" id="ARBA00004752"/>
    </source>
</evidence>
<evidence type="ECO:0000256" key="14">
    <source>
        <dbReference type="SAM" id="SignalP"/>
    </source>
</evidence>
<dbReference type="Gene3D" id="2.60.410.10">
    <property type="entry name" value="D-Ala-D-Ala carboxypeptidase, C-terminal domain"/>
    <property type="match status" value="1"/>
</dbReference>
<dbReference type="GO" id="GO:0004180">
    <property type="term" value="F:carboxypeptidase activity"/>
    <property type="evidence" value="ECO:0007669"/>
    <property type="project" value="UniProtKB-KW"/>
</dbReference>
<feature type="domain" description="Peptidase S11 D-Ala-D-Ala carboxypeptidase A C-terminal" evidence="16">
    <location>
        <begin position="350"/>
        <end position="399"/>
    </location>
</feature>
<reference evidence="17 18" key="1">
    <citation type="journal article" date="2021" name="ISME Commun">
        <title>Automated analysis of genomic sequences facilitates high-throughput and comprehensive description of bacteria.</title>
        <authorList>
            <person name="Hitch T.C.A."/>
        </authorList>
    </citation>
    <scope>NUCLEOTIDE SEQUENCE [LARGE SCALE GENOMIC DNA]</scope>
    <source>
        <strain evidence="17 18">Sanger_109</strain>
    </source>
</reference>
<feature type="signal peptide" evidence="14">
    <location>
        <begin position="1"/>
        <end position="23"/>
    </location>
</feature>
<dbReference type="SUPFAM" id="SSF56601">
    <property type="entry name" value="beta-lactamase/transpeptidase-like"/>
    <property type="match status" value="1"/>
</dbReference>
<evidence type="ECO:0000256" key="10">
    <source>
        <dbReference type="ARBA" id="ARBA00022984"/>
    </source>
</evidence>
<dbReference type="Pfam" id="PF07943">
    <property type="entry name" value="PBP5_C"/>
    <property type="match status" value="1"/>
</dbReference>
<keyword evidence="7 14" id="KW-0732">Signal</keyword>
<keyword evidence="10" id="KW-0573">Peptidoglycan synthesis</keyword>
<dbReference type="SUPFAM" id="SSF69189">
    <property type="entry name" value="Penicillin-binding protein associated domain"/>
    <property type="match status" value="1"/>
</dbReference>
<evidence type="ECO:0000256" key="11">
    <source>
        <dbReference type="ARBA" id="ARBA00023316"/>
    </source>
</evidence>
<organism evidence="17 18">
    <name type="scientific">Brotonthovivens ammoniilytica</name>
    <dbReference type="NCBI Taxonomy" id="2981725"/>
    <lineage>
        <taxon>Bacteria</taxon>
        <taxon>Bacillati</taxon>
        <taxon>Bacillota</taxon>
        <taxon>Clostridia</taxon>
        <taxon>Lachnospirales</taxon>
        <taxon>Lachnospiraceae</taxon>
        <taxon>Brotonthovivens</taxon>
    </lineage>
</organism>
<evidence type="ECO:0000313" key="18">
    <source>
        <dbReference type="Proteomes" id="UP001652442"/>
    </source>
</evidence>
<feature type="domain" description="Peptidase S11 D-alanyl-D-alanine carboxypeptidase A N-terminal" evidence="15">
    <location>
        <begin position="54"/>
        <end position="270"/>
    </location>
</feature>
<dbReference type="InterPro" id="IPR015956">
    <property type="entry name" value="Peniciliin-bd_prot_C_sf"/>
</dbReference>
<comment type="catalytic activity">
    <reaction evidence="12">
        <text>Preferential cleavage: (Ac)2-L-Lys-D-Ala-|-D-Ala. Also transpeptidation of peptidyl-alanyl moieties that are N-acyl substituents of D-alanine.</text>
        <dbReference type="EC" id="3.4.16.4"/>
    </reaction>
</comment>
<evidence type="ECO:0000256" key="8">
    <source>
        <dbReference type="ARBA" id="ARBA00022801"/>
    </source>
</evidence>
<evidence type="ECO:0000256" key="5">
    <source>
        <dbReference type="ARBA" id="ARBA00022645"/>
    </source>
</evidence>
<dbReference type="Gene3D" id="3.40.710.10">
    <property type="entry name" value="DD-peptidase/beta-lactamase superfamily"/>
    <property type="match status" value="1"/>
</dbReference>
<proteinExistence type="inferred from homology"/>
<keyword evidence="6" id="KW-0645">Protease</keyword>
<dbReference type="PRINTS" id="PR00725">
    <property type="entry name" value="DADACBPTASE1"/>
</dbReference>
<dbReference type="InterPro" id="IPR001967">
    <property type="entry name" value="Peptidase_S11_N"/>
</dbReference>
<evidence type="ECO:0000256" key="4">
    <source>
        <dbReference type="ARBA" id="ARBA00012448"/>
    </source>
</evidence>
<comment type="similarity">
    <text evidence="3 13">Belongs to the peptidase S11 family.</text>
</comment>
<keyword evidence="9" id="KW-0133">Cell shape</keyword>
<dbReference type="PANTHER" id="PTHR21581">
    <property type="entry name" value="D-ALANYL-D-ALANINE CARBOXYPEPTIDASE"/>
    <property type="match status" value="1"/>
</dbReference>
<dbReference type="InterPro" id="IPR012907">
    <property type="entry name" value="Peptidase_S11_C"/>
</dbReference>
<comment type="caution">
    <text evidence="17">The sequence shown here is derived from an EMBL/GenBank/DDBJ whole genome shotgun (WGS) entry which is preliminary data.</text>
</comment>
<dbReference type="InterPro" id="IPR018044">
    <property type="entry name" value="Peptidase_S11"/>
</dbReference>
<evidence type="ECO:0000313" key="17">
    <source>
        <dbReference type="EMBL" id="MCU6761343.1"/>
    </source>
</evidence>
<evidence type="ECO:0000259" key="15">
    <source>
        <dbReference type="Pfam" id="PF00768"/>
    </source>
</evidence>
<gene>
    <name evidence="17" type="ORF">OCV88_03185</name>
</gene>
<accession>A0ABT2TGM6</accession>
<sequence>MKQRKFKRILVCFLLVCQLAVFSVSSHLILAQEQKTEEQGGEKEAKTDQQKDLGLYAKSAVLIDGENNRILYGKNQDTVMPNASTTKILTCILAIENGSMDQICTVSEYACKMPETKCGFSKGDQFYLKDLLYSLMLESHNDSAVVIAEALGGSVENFAKMMNEKAEELGCENSHFVTPNGLDGSDDGGDHGTTAYDLAKIMSYCIKNDTFLEITQAKNHTFTDLKKKHTYQLSNKNSFLSMQKGAVSGKTGYTAKAGYCYVCAYKENGRVYTLALLACGWPNHKSYKWSDSKKLIAYGNENYEKQVISKDEEIPEIKISGGVKKESEKYEFPKNVNLKEEEKEISCLISDSDQISVTYDCPDTLHAPLKKGQEAGTANYYVNDTYIGSKKLFVNENVTAFDLGWCVEQFLQEFLQKASQ</sequence>
<dbReference type="RefSeq" id="WP_158424179.1">
    <property type="nucleotide sequence ID" value="NZ_JAOQJQ010000001.1"/>
</dbReference>
<evidence type="ECO:0000256" key="12">
    <source>
        <dbReference type="ARBA" id="ARBA00034000"/>
    </source>
</evidence>
<dbReference type="EMBL" id="JAOQJQ010000001">
    <property type="protein sequence ID" value="MCU6761343.1"/>
    <property type="molecule type" value="Genomic_DNA"/>
</dbReference>
<feature type="chain" id="PRO_5046270837" description="serine-type D-Ala-D-Ala carboxypeptidase" evidence="14">
    <location>
        <begin position="24"/>
        <end position="420"/>
    </location>
</feature>
<evidence type="ECO:0000256" key="6">
    <source>
        <dbReference type="ARBA" id="ARBA00022670"/>
    </source>
</evidence>
<dbReference type="PANTHER" id="PTHR21581:SF33">
    <property type="entry name" value="D-ALANYL-D-ALANINE CARBOXYPEPTIDASE DACB"/>
    <property type="match status" value="1"/>
</dbReference>
<keyword evidence="5 17" id="KW-0121">Carboxypeptidase</keyword>
<name>A0ABT2TGM6_9FIRM</name>
<dbReference type="InterPro" id="IPR037167">
    <property type="entry name" value="Peptidase_S11_C_sf"/>
</dbReference>
<evidence type="ECO:0000256" key="7">
    <source>
        <dbReference type="ARBA" id="ARBA00022729"/>
    </source>
</evidence>
<evidence type="ECO:0000256" key="13">
    <source>
        <dbReference type="RuleBase" id="RU004016"/>
    </source>
</evidence>
<dbReference type="EC" id="3.4.16.4" evidence="4"/>
<dbReference type="Pfam" id="PF00768">
    <property type="entry name" value="Peptidase_S11"/>
    <property type="match status" value="1"/>
</dbReference>
<evidence type="ECO:0000259" key="16">
    <source>
        <dbReference type="Pfam" id="PF07943"/>
    </source>
</evidence>
<evidence type="ECO:0000256" key="9">
    <source>
        <dbReference type="ARBA" id="ARBA00022960"/>
    </source>
</evidence>